<gene>
    <name evidence="2" type="ORF">BALAC2494_01226</name>
</gene>
<name>A0A806FHH0_BIFAN</name>
<dbReference type="KEGG" id="bnm:BALAC2494_01226"/>
<dbReference type="Proteomes" id="UP000008394">
    <property type="component" value="Chromosome"/>
</dbReference>
<dbReference type="InterPro" id="IPR007345">
    <property type="entry name" value="Polysacch_pyruvyl_Trfase"/>
</dbReference>
<evidence type="ECO:0000313" key="2">
    <source>
        <dbReference type="EMBL" id="AEK30987.1"/>
    </source>
</evidence>
<organism evidence="2 3">
    <name type="scientific">Bifidobacterium animalis subsp. lactis CNCM I-2494</name>
    <dbReference type="NCBI Taxonomy" id="1042403"/>
    <lineage>
        <taxon>Bacteria</taxon>
        <taxon>Bacillati</taxon>
        <taxon>Actinomycetota</taxon>
        <taxon>Actinomycetes</taxon>
        <taxon>Bifidobacteriales</taxon>
        <taxon>Bifidobacteriaceae</taxon>
        <taxon>Bifidobacterium</taxon>
    </lineage>
</organism>
<reference evidence="2 3" key="1">
    <citation type="journal article" date="2011" name="J. Bacteriol.">
        <title>Genome Sequence of the Probiotic Strain Bifidobacterium animalis subsp. lactis CNCM I-2494.</title>
        <authorList>
            <person name="Chervaux C."/>
            <person name="Grimaldi C."/>
            <person name="Bolotin A."/>
            <person name="Quinquis B."/>
            <person name="Legrain-Raspaud S."/>
            <person name="van Hylckama Vlieg J.E."/>
            <person name="Denariaz G."/>
            <person name="Smokvina T."/>
        </authorList>
    </citation>
    <scope>NUCLEOTIDE SEQUENCE [LARGE SCALE GENOMIC DNA]</scope>
    <source>
        <strain evidence="2 3">CNCM I-2494</strain>
    </source>
</reference>
<protein>
    <submittedName>
        <fullName evidence="2">ABC transporter substrate-binding protein</fullName>
    </submittedName>
</protein>
<evidence type="ECO:0000313" key="3">
    <source>
        <dbReference type="Proteomes" id="UP000008394"/>
    </source>
</evidence>
<dbReference type="EMBL" id="CP002915">
    <property type="protein sequence ID" value="AEK30987.1"/>
    <property type="molecule type" value="Genomic_DNA"/>
</dbReference>
<feature type="domain" description="Polysaccharide pyruvyl transferase" evidence="1">
    <location>
        <begin position="56"/>
        <end position="308"/>
    </location>
</feature>
<dbReference type="GeneID" id="29696588"/>
<accession>A0A806FHH0</accession>
<evidence type="ECO:0000259" key="1">
    <source>
        <dbReference type="Pfam" id="PF04230"/>
    </source>
</evidence>
<dbReference type="Pfam" id="PF04230">
    <property type="entry name" value="PS_pyruv_trans"/>
    <property type="match status" value="1"/>
</dbReference>
<proteinExistence type="predicted"/>
<sequence length="451" mass="49002">MSGSGSGGPLKAAKRAFWEQITRLYNRHYGVKPLPETEIVRRSKCHYLIGEAGYPNYGDELIAREWVKYLAQVDPEVPVVLDCLCAGPAAAICSGLHPKFSVVDTVAQMCMIDRAHIYDEQHAVSDSVEPAAAVAPTIEEIPVPQIANRVLAALDAEGLDARYAAGIRLLNNRALDMHVIGGGYMHSFWNANLARLAVAKWAQAHGKPAVVSGVGLEPLDAEDAEWVADIASHITAFSCRDMPSLDAIDSSHSYATLAPDDCFVNGLEGVYLPDEAAGDLPETMVCVQTDLVPDPAALLDHMVAVLQAWEAPAGERVGVVECIPYDSMDALRVIRDHGWEPVLFPLQNLIDHGFPARSGQRWLSTRYHPHLLAAARGCSGTFIPVKPGYYDVKHAAVLRMGSRWTQTTIGDSLIPKPGPGFADPSVRFAYRDQIRAQVAPLYGEPHSFVSL</sequence>
<dbReference type="AlphaFoldDB" id="A0A806FHH0"/>
<dbReference type="RefSeq" id="WP_004219226.1">
    <property type="nucleotide sequence ID" value="NC_017215.1"/>
</dbReference>